<organism evidence="2 3">
    <name type="scientific">Aphanocapsa feldmannii 277cV</name>
    <dbReference type="NCBI Taxonomy" id="2507553"/>
    <lineage>
        <taxon>Bacteria</taxon>
        <taxon>Bacillati</taxon>
        <taxon>Cyanobacteriota</taxon>
        <taxon>Cyanophyceae</taxon>
        <taxon>Oscillatoriophycideae</taxon>
        <taxon>Chroococcales</taxon>
        <taxon>Microcystaceae</taxon>
        <taxon>Aphanocapsa</taxon>
    </lineage>
</organism>
<reference evidence="2 3" key="1">
    <citation type="journal article" date="2019" name="mSystems">
        <title>Life at home and on the roam: Genomic adaptions reflect the dual lifestyle of an intracellular, facultative symbiont.</title>
        <authorList>
            <person name="Burgsdorf I."/>
        </authorList>
    </citation>
    <scope>NUCLEOTIDE SEQUENCE [LARGE SCALE GENOMIC DNA]</scope>
    <source>
        <strain evidence="2">277cV</strain>
    </source>
</reference>
<evidence type="ECO:0000313" key="2">
    <source>
        <dbReference type="EMBL" id="TGG90470.1"/>
    </source>
</evidence>
<dbReference type="InterPro" id="IPR018962">
    <property type="entry name" value="DUF1995"/>
</dbReference>
<dbReference type="AlphaFoldDB" id="A0A524RKS4"/>
<dbReference type="InterPro" id="IPR053021">
    <property type="entry name" value="Chloroplast_ADK"/>
</dbReference>
<gene>
    <name evidence="2" type="ORF">ERJ67_10430</name>
</gene>
<accession>A0A524RKS4</accession>
<dbReference type="Proteomes" id="UP000317990">
    <property type="component" value="Unassembled WGS sequence"/>
</dbReference>
<dbReference type="PANTHER" id="PTHR35509">
    <property type="entry name" value="DOMAIN PROTEIN, PUTATIVE (DUF1995)-RELATED"/>
    <property type="match status" value="1"/>
</dbReference>
<dbReference type="EMBL" id="SRMO01000087">
    <property type="protein sequence ID" value="TGG90470.1"/>
    <property type="molecule type" value="Genomic_DNA"/>
</dbReference>
<name>A0A524RKS4_9CHRO</name>
<dbReference type="Pfam" id="PF09353">
    <property type="entry name" value="DUF1995"/>
    <property type="match status" value="1"/>
</dbReference>
<evidence type="ECO:0000313" key="3">
    <source>
        <dbReference type="Proteomes" id="UP000317990"/>
    </source>
</evidence>
<feature type="domain" description="DUF1995" evidence="1">
    <location>
        <begin position="3"/>
        <end position="201"/>
    </location>
</feature>
<proteinExistence type="predicted"/>
<dbReference type="PANTHER" id="PTHR35509:SF1">
    <property type="entry name" value="DOMAIN PROTEIN, PUTATIVE (DUF1995)-RELATED"/>
    <property type="match status" value="1"/>
</dbReference>
<sequence length="225" mass="23661">MLPADLSTAVQQCCDALAGALEESQARLWRADFRFEGLKLLPIVARLDAHLSTRDAAACVVFPDMGAAALARRDLDLPAQRCGTFADVCAGRCGGGAGLFIAVAPTAAEFDAFATFCEAVAAAPVVMLNGDLEDAAVGIGSVARERRRSFLSGWRVAYGLYPLDGAALRRAHPGPWELYREDNDGYRAVKGFDERPDAEAIGTALGRDQGTAGLAGLDGFLQALG</sequence>
<comment type="caution">
    <text evidence="2">The sequence shown here is derived from an EMBL/GenBank/DDBJ whole genome shotgun (WGS) entry which is preliminary data.</text>
</comment>
<protein>
    <submittedName>
        <fullName evidence="2">DUF1995 family protein</fullName>
    </submittedName>
</protein>
<evidence type="ECO:0000259" key="1">
    <source>
        <dbReference type="Pfam" id="PF09353"/>
    </source>
</evidence>